<keyword evidence="8" id="KW-1185">Reference proteome</keyword>
<evidence type="ECO:0000256" key="3">
    <source>
        <dbReference type="ARBA" id="ARBA00022525"/>
    </source>
</evidence>
<dbReference type="Gene3D" id="3.40.50.1820">
    <property type="entry name" value="alpha/beta hydrolase"/>
    <property type="match status" value="1"/>
</dbReference>
<dbReference type="OrthoDB" id="7790092at2759"/>
<proteinExistence type="inferred from homology"/>
<dbReference type="GO" id="GO:0016298">
    <property type="term" value="F:lipase activity"/>
    <property type="evidence" value="ECO:0007669"/>
    <property type="project" value="InterPro"/>
</dbReference>
<feature type="signal peptide" evidence="5">
    <location>
        <begin position="1"/>
        <end position="18"/>
    </location>
</feature>
<comment type="subcellular location">
    <subcellularLocation>
        <location evidence="1">Secreted</location>
    </subcellularLocation>
</comment>
<evidence type="ECO:0000259" key="6">
    <source>
        <dbReference type="Pfam" id="PF00151"/>
    </source>
</evidence>
<keyword evidence="5" id="KW-0732">Signal</keyword>
<dbReference type="GO" id="GO:0017171">
    <property type="term" value="F:serine hydrolase activity"/>
    <property type="evidence" value="ECO:0007669"/>
    <property type="project" value="TreeGrafter"/>
</dbReference>
<dbReference type="PANTHER" id="PTHR11610:SF173">
    <property type="entry name" value="LIPASE DOMAIN-CONTAINING PROTEIN-RELATED"/>
    <property type="match status" value="1"/>
</dbReference>
<evidence type="ECO:0000256" key="4">
    <source>
        <dbReference type="RuleBase" id="RU004262"/>
    </source>
</evidence>
<dbReference type="InterPro" id="IPR000734">
    <property type="entry name" value="TAG_lipase"/>
</dbReference>
<evidence type="ECO:0000313" key="8">
    <source>
        <dbReference type="Proteomes" id="UP001107558"/>
    </source>
</evidence>
<feature type="domain" description="Lipase" evidence="6">
    <location>
        <begin position="21"/>
        <end position="293"/>
    </location>
</feature>
<gene>
    <name evidence="7" type="ORF">PVAND_015953</name>
</gene>
<organism evidence="7 8">
    <name type="scientific">Polypedilum vanderplanki</name>
    <name type="common">Sleeping chironomid midge</name>
    <dbReference type="NCBI Taxonomy" id="319348"/>
    <lineage>
        <taxon>Eukaryota</taxon>
        <taxon>Metazoa</taxon>
        <taxon>Ecdysozoa</taxon>
        <taxon>Arthropoda</taxon>
        <taxon>Hexapoda</taxon>
        <taxon>Insecta</taxon>
        <taxon>Pterygota</taxon>
        <taxon>Neoptera</taxon>
        <taxon>Endopterygota</taxon>
        <taxon>Diptera</taxon>
        <taxon>Nematocera</taxon>
        <taxon>Chironomoidea</taxon>
        <taxon>Chironomidae</taxon>
        <taxon>Chironominae</taxon>
        <taxon>Polypedilum</taxon>
        <taxon>Polypedilum</taxon>
    </lineage>
</organism>
<comment type="caution">
    <text evidence="7">The sequence shown here is derived from an EMBL/GenBank/DDBJ whole genome shotgun (WGS) entry which is preliminary data.</text>
</comment>
<dbReference type="GO" id="GO:0016042">
    <property type="term" value="P:lipid catabolic process"/>
    <property type="evidence" value="ECO:0007669"/>
    <property type="project" value="TreeGrafter"/>
</dbReference>
<name>A0A9J6BDR5_POLVA</name>
<dbReference type="GO" id="GO:0005615">
    <property type="term" value="C:extracellular space"/>
    <property type="evidence" value="ECO:0007669"/>
    <property type="project" value="TreeGrafter"/>
</dbReference>
<dbReference type="AlphaFoldDB" id="A0A9J6BDR5"/>
<keyword evidence="3" id="KW-0964">Secreted</keyword>
<evidence type="ECO:0000256" key="2">
    <source>
        <dbReference type="ARBA" id="ARBA00010701"/>
    </source>
</evidence>
<feature type="chain" id="PRO_5039899583" description="Lipase domain-containing protein" evidence="5">
    <location>
        <begin position="19"/>
        <end position="306"/>
    </location>
</feature>
<accession>A0A9J6BDR5</accession>
<protein>
    <recommendedName>
        <fullName evidence="6">Lipase domain-containing protein</fullName>
    </recommendedName>
</protein>
<dbReference type="PANTHER" id="PTHR11610">
    <property type="entry name" value="LIPASE"/>
    <property type="match status" value="1"/>
</dbReference>
<sequence length="306" mass="33913">MLFKSLFLLIAFTAVAKCDPRIRFIFYFGNTDFIETAQFMVGNLENIRSHPAFNNAMNTVMFHYGAGQSLSTIQVHDIVTSYIFSRSYNFIAVSYEDNSIIGTDTANELAAGITTGLLRLFNGGYNSGFMNLLGFGLGAQIMARASRQVQSQSNRQHIIGRLTGLDPWALGPINSITIGRLSSADAQWVESIHTEGNQRGDHESRGHVWFMVNGGVAQPMCDQTLPTARWDCSHVFALTIWAESVRSSTPTFPALSCPTWDNFISQSCNGNQVGHLGRTTENNLRGSYMLRTNMLPPYSRNTALPF</sequence>
<evidence type="ECO:0000256" key="1">
    <source>
        <dbReference type="ARBA" id="ARBA00004613"/>
    </source>
</evidence>
<reference evidence="7" key="1">
    <citation type="submission" date="2021-03" db="EMBL/GenBank/DDBJ databases">
        <title>Chromosome level genome of the anhydrobiotic midge Polypedilum vanderplanki.</title>
        <authorList>
            <person name="Yoshida Y."/>
            <person name="Kikawada T."/>
            <person name="Gusev O."/>
        </authorList>
    </citation>
    <scope>NUCLEOTIDE SEQUENCE</scope>
    <source>
        <strain evidence="7">NIAS01</strain>
        <tissue evidence="7">Whole body or cell culture</tissue>
    </source>
</reference>
<dbReference type="Pfam" id="PF00151">
    <property type="entry name" value="Lipase"/>
    <property type="match status" value="1"/>
</dbReference>
<dbReference type="InterPro" id="IPR013818">
    <property type="entry name" value="Lipase"/>
</dbReference>
<dbReference type="Proteomes" id="UP001107558">
    <property type="component" value="Chromosome 4"/>
</dbReference>
<evidence type="ECO:0000256" key="5">
    <source>
        <dbReference type="SAM" id="SignalP"/>
    </source>
</evidence>
<dbReference type="SUPFAM" id="SSF53474">
    <property type="entry name" value="alpha/beta-Hydrolases"/>
    <property type="match status" value="1"/>
</dbReference>
<dbReference type="EMBL" id="JADBJN010000004">
    <property type="protein sequence ID" value="KAG5667996.1"/>
    <property type="molecule type" value="Genomic_DNA"/>
</dbReference>
<comment type="similarity">
    <text evidence="2 4">Belongs to the AB hydrolase superfamily. Lipase family.</text>
</comment>
<evidence type="ECO:0000313" key="7">
    <source>
        <dbReference type="EMBL" id="KAG5667996.1"/>
    </source>
</evidence>
<dbReference type="InterPro" id="IPR029058">
    <property type="entry name" value="AB_hydrolase_fold"/>
</dbReference>